<name>A0A9X3IUP8_9BACT</name>
<dbReference type="PANTHER" id="PTHR36304:SF4">
    <property type="entry name" value="DUF4388 DOMAIN-CONTAINING PROTEIN"/>
    <property type="match status" value="1"/>
</dbReference>
<dbReference type="InterPro" id="IPR011990">
    <property type="entry name" value="TPR-like_helical_dom_sf"/>
</dbReference>
<dbReference type="SUPFAM" id="SSF48452">
    <property type="entry name" value="TPR-like"/>
    <property type="match status" value="1"/>
</dbReference>
<evidence type="ECO:0000256" key="1">
    <source>
        <dbReference type="PROSITE-ProRule" id="PRU00339"/>
    </source>
</evidence>
<evidence type="ECO:0000313" key="5">
    <source>
        <dbReference type="Proteomes" id="UP001150924"/>
    </source>
</evidence>
<sequence length="367" mass="39905">MRPRSTELLRGDLRDVSLVSLLQLAQVEAISGWLRIEGRGEISLLKGHVGTVACGRLTGVEALRELAFHDRGRFVLARGEPAGDRTCDNVPFALMDAYRLRDEWKRLADTVLRRVDDKPWKPTGGPFDPIVLELDGRRSLAELVDPHPGITTLVIDAALDALRLGLVERVHGVPRRPPPLAVVDSEDYDDLVDRGRELTRRGEFDAAEALLRRALARRPDDRAVQQVAGPRPASRRGRARPGGSPMTRSEQISKLLRNLSTTTPDIEAAAVVDNDGLLIASALPADVEDDRVAAMSAALLGMSERIVRELARGEFSLVMVRGSQGFAILARTGADAVLTVLATEAAKLGLVFLDISRAAKEIGRLLG</sequence>
<gene>
    <name evidence="4" type="ORF">OV079_00605</name>
</gene>
<evidence type="ECO:0000313" key="4">
    <source>
        <dbReference type="EMBL" id="MCY1004090.1"/>
    </source>
</evidence>
<dbReference type="PROSITE" id="PS50005">
    <property type="entry name" value="TPR"/>
    <property type="match status" value="1"/>
</dbReference>
<accession>A0A9X3IUP8</accession>
<dbReference type="Pfam" id="PF03259">
    <property type="entry name" value="Robl_LC7"/>
    <property type="match status" value="1"/>
</dbReference>
<dbReference type="RefSeq" id="WP_267765620.1">
    <property type="nucleotide sequence ID" value="NZ_JAPNKE010000002.1"/>
</dbReference>
<evidence type="ECO:0000256" key="2">
    <source>
        <dbReference type="SAM" id="MobiDB-lite"/>
    </source>
</evidence>
<dbReference type="PANTHER" id="PTHR36304">
    <property type="entry name" value="DOMAIN GTPASE-ACTIVATING PROTEIN, PUTATIVE-RELATED-RELATED"/>
    <property type="match status" value="1"/>
</dbReference>
<feature type="domain" description="Roadblock/LAMTOR2" evidence="3">
    <location>
        <begin position="252"/>
        <end position="342"/>
    </location>
</feature>
<dbReference type="InterPro" id="IPR025497">
    <property type="entry name" value="PatA-like_N"/>
</dbReference>
<reference evidence="4" key="1">
    <citation type="submission" date="2022-11" db="EMBL/GenBank/DDBJ databases">
        <title>Minimal conservation of predation-associated metabolite biosynthetic gene clusters underscores biosynthetic potential of Myxococcota including descriptions for ten novel species: Archangium lansinium sp. nov., Myxococcus landrumus sp. nov., Nannocystis bai.</title>
        <authorList>
            <person name="Ahearne A."/>
            <person name="Stevens C."/>
            <person name="Phillips K."/>
        </authorList>
    </citation>
    <scope>NUCLEOTIDE SEQUENCE</scope>
    <source>
        <strain evidence="4">Na p29</strain>
    </source>
</reference>
<dbReference type="SMART" id="SM00960">
    <property type="entry name" value="Robl_LC7"/>
    <property type="match status" value="1"/>
</dbReference>
<dbReference type="Gene3D" id="3.30.450.30">
    <property type="entry name" value="Dynein light chain 2a, cytoplasmic"/>
    <property type="match status" value="1"/>
</dbReference>
<organism evidence="4 5">
    <name type="scientific">Nannocystis pusilla</name>
    <dbReference type="NCBI Taxonomy" id="889268"/>
    <lineage>
        <taxon>Bacteria</taxon>
        <taxon>Pseudomonadati</taxon>
        <taxon>Myxococcota</taxon>
        <taxon>Polyangia</taxon>
        <taxon>Nannocystales</taxon>
        <taxon>Nannocystaceae</taxon>
        <taxon>Nannocystis</taxon>
    </lineage>
</organism>
<dbReference type="Pfam" id="PF14332">
    <property type="entry name" value="DUF4388"/>
    <property type="match status" value="1"/>
</dbReference>
<dbReference type="InterPro" id="IPR019734">
    <property type="entry name" value="TPR_rpt"/>
</dbReference>
<feature type="repeat" description="TPR" evidence="1">
    <location>
        <begin position="188"/>
        <end position="221"/>
    </location>
</feature>
<dbReference type="SUPFAM" id="SSF103196">
    <property type="entry name" value="Roadblock/LC7 domain"/>
    <property type="match status" value="1"/>
</dbReference>
<dbReference type="InterPro" id="IPR004942">
    <property type="entry name" value="Roadblock/LAMTOR2_dom"/>
</dbReference>
<keyword evidence="1" id="KW-0802">TPR repeat</keyword>
<evidence type="ECO:0000259" key="3">
    <source>
        <dbReference type="SMART" id="SM00960"/>
    </source>
</evidence>
<keyword evidence="5" id="KW-1185">Reference proteome</keyword>
<proteinExistence type="predicted"/>
<dbReference type="Proteomes" id="UP001150924">
    <property type="component" value="Unassembled WGS sequence"/>
</dbReference>
<dbReference type="AlphaFoldDB" id="A0A9X3IUP8"/>
<feature type="region of interest" description="Disordered" evidence="2">
    <location>
        <begin position="221"/>
        <end position="250"/>
    </location>
</feature>
<protein>
    <submittedName>
        <fullName evidence="4">Roadblock/LC7 domain-containing protein</fullName>
    </submittedName>
</protein>
<dbReference type="EMBL" id="JAPNKE010000002">
    <property type="protein sequence ID" value="MCY1004090.1"/>
    <property type="molecule type" value="Genomic_DNA"/>
</dbReference>
<comment type="caution">
    <text evidence="4">The sequence shown here is derived from an EMBL/GenBank/DDBJ whole genome shotgun (WGS) entry which is preliminary data.</text>
</comment>